<evidence type="ECO:0000313" key="3">
    <source>
        <dbReference type="EMBL" id="CAB0149988.1"/>
    </source>
</evidence>
<dbReference type="EC" id="3.4.24.-" evidence="3"/>
<dbReference type="FunFam" id="2.70.70.10:FF:000019">
    <property type="entry name" value="M23 family peptidase"/>
    <property type="match status" value="1"/>
</dbReference>
<feature type="signal peptide" evidence="1">
    <location>
        <begin position="1"/>
        <end position="29"/>
    </location>
</feature>
<keyword evidence="1" id="KW-0732">Signal</keyword>
<feature type="domain" description="M23ase beta-sheet core" evidence="2">
    <location>
        <begin position="185"/>
        <end position="280"/>
    </location>
</feature>
<dbReference type="GO" id="GO:0004222">
    <property type="term" value="F:metalloendopeptidase activity"/>
    <property type="evidence" value="ECO:0007669"/>
    <property type="project" value="TreeGrafter"/>
</dbReference>
<keyword evidence="4" id="KW-1185">Reference proteome</keyword>
<dbReference type="InterPro" id="IPR011055">
    <property type="entry name" value="Dup_hybrid_motif"/>
</dbReference>
<evidence type="ECO:0000313" key="4">
    <source>
        <dbReference type="Proteomes" id="UP000481517"/>
    </source>
</evidence>
<evidence type="ECO:0000256" key="1">
    <source>
        <dbReference type="SAM" id="SignalP"/>
    </source>
</evidence>
<dbReference type="InterPro" id="IPR016047">
    <property type="entry name" value="M23ase_b-sheet_dom"/>
</dbReference>
<protein>
    <submittedName>
        <fullName evidence="3">Murein DD-endopeptidase MepM</fullName>
        <ecNumber evidence="3">3.4.24.-</ecNumber>
    </submittedName>
</protein>
<feature type="chain" id="PRO_5028983786" evidence="1">
    <location>
        <begin position="30"/>
        <end position="287"/>
    </location>
</feature>
<organism evidence="3 4">
    <name type="scientific">Pseudidiomarina piscicola</name>
    <dbReference type="NCBI Taxonomy" id="2614830"/>
    <lineage>
        <taxon>Bacteria</taxon>
        <taxon>Pseudomonadati</taxon>
        <taxon>Pseudomonadota</taxon>
        <taxon>Gammaproteobacteria</taxon>
        <taxon>Alteromonadales</taxon>
        <taxon>Idiomarinaceae</taxon>
        <taxon>Pseudidiomarina</taxon>
    </lineage>
</organism>
<reference evidence="3 4" key="1">
    <citation type="submission" date="2020-02" db="EMBL/GenBank/DDBJ databases">
        <authorList>
            <person name="Rodrigo-Torres L."/>
            <person name="Arahal R. D."/>
            <person name="Lucena T."/>
        </authorList>
    </citation>
    <scope>NUCLEOTIDE SEQUENCE [LARGE SCALE GENOMIC DNA]</scope>
    <source>
        <strain evidence="3 4">CECT 9734</strain>
    </source>
</reference>
<gene>
    <name evidence="3" type="primary">mepM_1</name>
    <name evidence="3" type="ORF">PSI9734_00560</name>
</gene>
<accession>A0A6S6WJL8</accession>
<proteinExistence type="predicted"/>
<dbReference type="Gene3D" id="2.70.70.10">
    <property type="entry name" value="Glucose Permease (Domain IIA)"/>
    <property type="match status" value="1"/>
</dbReference>
<dbReference type="PANTHER" id="PTHR21666:SF285">
    <property type="entry name" value="M23 FAMILY METALLOPEPTIDASE"/>
    <property type="match status" value="1"/>
</dbReference>
<keyword evidence="3" id="KW-0378">Hydrolase</keyword>
<dbReference type="AlphaFoldDB" id="A0A6S6WJL8"/>
<evidence type="ECO:0000259" key="2">
    <source>
        <dbReference type="Pfam" id="PF01551"/>
    </source>
</evidence>
<dbReference type="Pfam" id="PF01551">
    <property type="entry name" value="Peptidase_M23"/>
    <property type="match status" value="1"/>
</dbReference>
<dbReference type="PANTHER" id="PTHR21666">
    <property type="entry name" value="PEPTIDASE-RELATED"/>
    <property type="match status" value="1"/>
</dbReference>
<dbReference type="Proteomes" id="UP000481517">
    <property type="component" value="Unassembled WGS sequence"/>
</dbReference>
<dbReference type="EMBL" id="CADCXY010000001">
    <property type="protein sequence ID" value="CAB0149988.1"/>
    <property type="molecule type" value="Genomic_DNA"/>
</dbReference>
<dbReference type="InterPro" id="IPR050570">
    <property type="entry name" value="Cell_wall_metabolism_enzyme"/>
</dbReference>
<sequence length="287" mass="31129">MLKKVTTQLALLGALVCWLALVAAPKALALPTDTKAEASVIELTGARTSGALMMGKTSPENQVALNGENLVVSEQGIVVFGFDRDSRGTQQLTITQANGEVVTETIELEPRQYQIDRVEGVPQRTVTPDPKQVARARKEAAAVWQARQTFSQRHDFMTPVIEPAQGRISGVYGSQRIFNGEPRNPHFGLDVAAPTGTPVKVVWPGRVVFADDDLFYSGGTIIVEHGHGITTTYIHLSRVDVTPGEQLAQGDVIGAIGATGRATGPHLDWRVNWRNLRLDPALVLEHF</sequence>
<name>A0A6S6WJL8_9GAMM</name>
<dbReference type="RefSeq" id="WP_173919580.1">
    <property type="nucleotide sequence ID" value="NZ_CADCXY010000001.1"/>
</dbReference>
<dbReference type="SUPFAM" id="SSF51261">
    <property type="entry name" value="Duplicated hybrid motif"/>
    <property type="match status" value="1"/>
</dbReference>
<dbReference type="CDD" id="cd12797">
    <property type="entry name" value="M23_peptidase"/>
    <property type="match status" value="1"/>
</dbReference>